<evidence type="ECO:0000313" key="4">
    <source>
        <dbReference type="Proteomes" id="UP001160148"/>
    </source>
</evidence>
<accession>A0AAV0W2I7</accession>
<keyword evidence="1" id="KW-0863">Zinc-finger</keyword>
<feature type="domain" description="C2H2-type" evidence="2">
    <location>
        <begin position="3"/>
        <end position="33"/>
    </location>
</feature>
<dbReference type="Proteomes" id="UP001160148">
    <property type="component" value="Unassembled WGS sequence"/>
</dbReference>
<organism evidence="3 4">
    <name type="scientific">Macrosiphum euphorbiae</name>
    <name type="common">potato aphid</name>
    <dbReference type="NCBI Taxonomy" id="13131"/>
    <lineage>
        <taxon>Eukaryota</taxon>
        <taxon>Metazoa</taxon>
        <taxon>Ecdysozoa</taxon>
        <taxon>Arthropoda</taxon>
        <taxon>Hexapoda</taxon>
        <taxon>Insecta</taxon>
        <taxon>Pterygota</taxon>
        <taxon>Neoptera</taxon>
        <taxon>Paraneoptera</taxon>
        <taxon>Hemiptera</taxon>
        <taxon>Sternorrhyncha</taxon>
        <taxon>Aphidomorpha</taxon>
        <taxon>Aphidoidea</taxon>
        <taxon>Aphididae</taxon>
        <taxon>Macrosiphini</taxon>
        <taxon>Macrosiphum</taxon>
    </lineage>
</organism>
<dbReference type="InterPro" id="IPR031052">
    <property type="entry name" value="FHY3/FAR1"/>
</dbReference>
<dbReference type="PROSITE" id="PS50157">
    <property type="entry name" value="ZINC_FINGER_C2H2_2"/>
    <property type="match status" value="1"/>
</dbReference>
<keyword evidence="1" id="KW-0479">Metal-binding</keyword>
<dbReference type="PANTHER" id="PTHR31669:SF261">
    <property type="entry name" value="FAR1 FAMILY PROTEIN, EXPRESSED"/>
    <property type="match status" value="1"/>
</dbReference>
<protein>
    <recommendedName>
        <fullName evidence="2">C2H2-type domain-containing protein</fullName>
    </recommendedName>
</protein>
<dbReference type="InterPro" id="IPR013087">
    <property type="entry name" value="Znf_C2H2_type"/>
</dbReference>
<reference evidence="3 4" key="1">
    <citation type="submission" date="2023-01" db="EMBL/GenBank/DDBJ databases">
        <authorList>
            <person name="Whitehead M."/>
        </authorList>
    </citation>
    <scope>NUCLEOTIDE SEQUENCE [LARGE SCALE GENOMIC DNA]</scope>
</reference>
<dbReference type="PANTHER" id="PTHR31669">
    <property type="entry name" value="PROTEIN FAR1-RELATED SEQUENCE 10-RELATED"/>
    <property type="match status" value="1"/>
</dbReference>
<evidence type="ECO:0000313" key="3">
    <source>
        <dbReference type="EMBL" id="CAI6350027.1"/>
    </source>
</evidence>
<gene>
    <name evidence="3" type="ORF">MEUPH1_LOCUS6528</name>
</gene>
<dbReference type="GO" id="GO:0008270">
    <property type="term" value="F:zinc ion binding"/>
    <property type="evidence" value="ECO:0007669"/>
    <property type="project" value="UniProtKB-KW"/>
</dbReference>
<evidence type="ECO:0000256" key="1">
    <source>
        <dbReference type="PROSITE-ProRule" id="PRU00042"/>
    </source>
</evidence>
<name>A0AAV0W2I7_9HEMI</name>
<dbReference type="InterPro" id="IPR018289">
    <property type="entry name" value="MULE_transposase_dom"/>
</dbReference>
<keyword evidence="1" id="KW-0862">Zinc</keyword>
<dbReference type="EMBL" id="CARXXK010000001">
    <property type="protein sequence ID" value="CAI6350027.1"/>
    <property type="molecule type" value="Genomic_DNA"/>
</dbReference>
<comment type="caution">
    <text evidence="3">The sequence shown here is derived from an EMBL/GenBank/DDBJ whole genome shotgun (WGS) entry which is preliminary data.</text>
</comment>
<keyword evidence="4" id="KW-1185">Reference proteome</keyword>
<dbReference type="GO" id="GO:0006355">
    <property type="term" value="P:regulation of DNA-templated transcription"/>
    <property type="evidence" value="ECO:0007669"/>
    <property type="project" value="InterPro"/>
</dbReference>
<proteinExistence type="predicted"/>
<evidence type="ECO:0000259" key="2">
    <source>
        <dbReference type="PROSITE" id="PS50157"/>
    </source>
</evidence>
<sequence length="680" mass="78956">MNFNCEICQIGFSTKFSLNRHQKSLKCQSGEIKLKLSQCKCEVTFYKEHYGHKEIELQHVKIPDIKKHEIAAKLSQSVTFKRVLDDVRENIGNSLKREDLITLSDLHNIKQKYNLNLKDGQFHKSDATSVDMWVEQMKKEKENNCVIYYKRQGEVDDKGMLDLKDVCIILMDPGQKYMLHTFGQQKIVCIDGTHGLNGYDFELVTLMVVDDFGSGFLCCFTFTNLKDTNIYTIMFSAIKDVIGIIQPQTFMSDIVETFYFAWENIMGPVPHRILCSWHVDKAWRQNLTKIIGSQSKEKQSTVYKSLKVLQTMTSETELNQSLKEFSNVMKNDPDTKEFGLYFDRTYGNRTTLWAYCYRKGLGINCNMHLESMHKSIKYHYLNGCKVGRLDKSILIIRRYTRDKKVERMVKLTKGKSTTRIQEIKKRHIKSITMNLKINFDNNNTWNVESENVPNQLYIVKQVNNEICCAMVCSACKICIHTFEYSCLDYSIKSIICKHIHFIALNIIESENKLLEDLTTHPTQETDADVTVTSTKTNKQSETEELEVHMKTLGNPKKDENIYAKFKEKATSMINKITSIQNPDHLKVAMQKLEALDAFIDVTSKETATGTEFIKTNSDPSNKKIITQTNFYSTKNKRRKIENDLTKPSRLETRDLSDLFLNKKLNVLKEQDIEHSYFKEH</sequence>
<dbReference type="AlphaFoldDB" id="A0AAV0W2I7"/>
<dbReference type="Pfam" id="PF10551">
    <property type="entry name" value="MULE"/>
    <property type="match status" value="1"/>
</dbReference>